<keyword evidence="6" id="KW-1185">Reference proteome</keyword>
<proteinExistence type="inferred from homology"/>
<sequence length="566" mass="63541">MESNNNRRNFLKSVGTLSLGAAIISPLSAIANTNQTEEMKLDAAIDRSKPQTISILQTTDVHCQIHPHDELFWENGKAVFRKTGGYAYMATLLKQLKKKNPNTYTIDTGDMFQGSELSVETTGEAFVPILNALNYDLYLPGNWEVIYGKKRMQTLLGSLNAPKICTNMYHDLGEGKRGELIFQPYTIWHIAGAKIGFLGYTDPLVPLRQSPNYSKGIIYTNPEENLAHYVDVLRNQEQCSYVIIIAHLGLSQQIALANRLECEGVNYILGGDTHERVRKPIVCKYSKVVEPGAFGSFIGKLDLTILNGKVVSDSYELIEVDSPKIKPDAKIEKLLKEKESVYQEQINQVIGYSTIPLYRYFVVENPIDTMILNALNWKFPDIDINLSNGFRFCPPKTTADQTGNIPITNGFIFDMLPVDSTVRTAKVTGKQLKNWLEKELNNVFAGDASKRFGGWVVKFKGMEVRFNAFAEMDKRVQSITVKNMPLDPEKLYSIMACERDGDPVDMLCRMKGVMDAKNTNATLHSVMRDYLKQNSPVTPTPQKNAIILDAPETLLTQVTGVDYTFT</sequence>
<evidence type="ECO:0000313" key="5">
    <source>
        <dbReference type="EMBL" id="SFF12252.1"/>
    </source>
</evidence>
<dbReference type="InterPro" id="IPR006179">
    <property type="entry name" value="5_nucleotidase/apyrase"/>
</dbReference>
<comment type="similarity">
    <text evidence="2">Belongs to the 5'-nucleotidase family.</text>
</comment>
<gene>
    <name evidence="5" type="ORF">SAMN04488131_10945</name>
</gene>
<evidence type="ECO:0000313" key="6">
    <source>
        <dbReference type="Proteomes" id="UP000198596"/>
    </source>
</evidence>
<evidence type="ECO:0000256" key="1">
    <source>
        <dbReference type="ARBA" id="ARBA00022729"/>
    </source>
</evidence>
<dbReference type="Gene3D" id="3.90.780.10">
    <property type="entry name" value="5'-Nucleotidase, C-terminal domain"/>
    <property type="match status" value="1"/>
</dbReference>
<dbReference type="AlphaFoldDB" id="A0A1I2G3X7"/>
<dbReference type="Pfam" id="PF02872">
    <property type="entry name" value="5_nucleotid_C"/>
    <property type="match status" value="1"/>
</dbReference>
<dbReference type="SUPFAM" id="SSF55816">
    <property type="entry name" value="5'-nucleotidase (syn. UDP-sugar hydrolase), C-terminal domain"/>
    <property type="match status" value="1"/>
</dbReference>
<dbReference type="GO" id="GO:0016787">
    <property type="term" value="F:hydrolase activity"/>
    <property type="evidence" value="ECO:0007669"/>
    <property type="project" value="UniProtKB-KW"/>
</dbReference>
<reference evidence="6" key="1">
    <citation type="submission" date="2016-10" db="EMBL/GenBank/DDBJ databases">
        <authorList>
            <person name="Varghese N."/>
            <person name="Submissions S."/>
        </authorList>
    </citation>
    <scope>NUCLEOTIDE SEQUENCE [LARGE SCALE GENOMIC DNA]</scope>
    <source>
        <strain evidence="6">CGMCC 1.9227</strain>
    </source>
</reference>
<feature type="chain" id="PRO_5011328839" evidence="2">
    <location>
        <begin position="32"/>
        <end position="566"/>
    </location>
</feature>
<dbReference type="OrthoDB" id="9775118at2"/>
<name>A0A1I2G3X7_9FLAO</name>
<dbReference type="PROSITE" id="PS51318">
    <property type="entry name" value="TAT"/>
    <property type="match status" value="1"/>
</dbReference>
<feature type="signal peptide" evidence="2">
    <location>
        <begin position="1"/>
        <end position="31"/>
    </location>
</feature>
<dbReference type="GO" id="GO:0009166">
    <property type="term" value="P:nucleotide catabolic process"/>
    <property type="evidence" value="ECO:0007669"/>
    <property type="project" value="InterPro"/>
</dbReference>
<dbReference type="Proteomes" id="UP000198596">
    <property type="component" value="Unassembled WGS sequence"/>
</dbReference>
<dbReference type="SUPFAM" id="SSF56300">
    <property type="entry name" value="Metallo-dependent phosphatases"/>
    <property type="match status" value="1"/>
</dbReference>
<organism evidence="5 6">
    <name type="scientific">Flavobacterium xueshanense</name>
    <dbReference type="NCBI Taxonomy" id="935223"/>
    <lineage>
        <taxon>Bacteria</taxon>
        <taxon>Pseudomonadati</taxon>
        <taxon>Bacteroidota</taxon>
        <taxon>Flavobacteriia</taxon>
        <taxon>Flavobacteriales</taxon>
        <taxon>Flavobacteriaceae</taxon>
        <taxon>Flavobacterium</taxon>
    </lineage>
</organism>
<evidence type="ECO:0000259" key="3">
    <source>
        <dbReference type="Pfam" id="PF00149"/>
    </source>
</evidence>
<protein>
    <submittedName>
        <fullName evidence="5">2',3'-cyclic-nucleotide 2'-phosphodiesterase/5'-or 3'-nucleotidase, 5'-nucleotidase family</fullName>
    </submittedName>
</protein>
<dbReference type="PANTHER" id="PTHR11575:SF42">
    <property type="entry name" value="SULFUR OXIDATION PROTEIN SOXB"/>
    <property type="match status" value="1"/>
</dbReference>
<dbReference type="InterPro" id="IPR006311">
    <property type="entry name" value="TAT_signal"/>
</dbReference>
<dbReference type="GO" id="GO:0000166">
    <property type="term" value="F:nucleotide binding"/>
    <property type="evidence" value="ECO:0007669"/>
    <property type="project" value="UniProtKB-KW"/>
</dbReference>
<evidence type="ECO:0000259" key="4">
    <source>
        <dbReference type="Pfam" id="PF02872"/>
    </source>
</evidence>
<keyword evidence="2" id="KW-0547">Nucleotide-binding</keyword>
<dbReference type="Pfam" id="PF00149">
    <property type="entry name" value="Metallophos"/>
    <property type="match status" value="1"/>
</dbReference>
<dbReference type="PANTHER" id="PTHR11575">
    <property type="entry name" value="5'-NUCLEOTIDASE-RELATED"/>
    <property type="match status" value="1"/>
</dbReference>
<keyword evidence="2" id="KW-0378">Hydrolase</keyword>
<evidence type="ECO:0000256" key="2">
    <source>
        <dbReference type="RuleBase" id="RU362119"/>
    </source>
</evidence>
<feature type="domain" description="5'-Nucleotidase C-terminal" evidence="4">
    <location>
        <begin position="364"/>
        <end position="495"/>
    </location>
</feature>
<accession>A0A1I2G3X7</accession>
<dbReference type="EMBL" id="FONQ01000009">
    <property type="protein sequence ID" value="SFF12252.1"/>
    <property type="molecule type" value="Genomic_DNA"/>
</dbReference>
<dbReference type="InterPro" id="IPR036907">
    <property type="entry name" value="5'-Nucleotdase_C_sf"/>
</dbReference>
<keyword evidence="1 2" id="KW-0732">Signal</keyword>
<dbReference type="InterPro" id="IPR029052">
    <property type="entry name" value="Metallo-depent_PP-like"/>
</dbReference>
<feature type="domain" description="Calcineurin-like phosphoesterase" evidence="3">
    <location>
        <begin position="54"/>
        <end position="275"/>
    </location>
</feature>
<dbReference type="GO" id="GO:0030288">
    <property type="term" value="C:outer membrane-bounded periplasmic space"/>
    <property type="evidence" value="ECO:0007669"/>
    <property type="project" value="TreeGrafter"/>
</dbReference>
<dbReference type="RefSeq" id="WP_091205532.1">
    <property type="nucleotide sequence ID" value="NZ_FONQ01000009.1"/>
</dbReference>
<dbReference type="InterPro" id="IPR004843">
    <property type="entry name" value="Calcineurin-like_PHP"/>
</dbReference>
<dbReference type="Gene3D" id="3.60.21.10">
    <property type="match status" value="1"/>
</dbReference>
<dbReference type="InterPro" id="IPR008334">
    <property type="entry name" value="5'-Nucleotdase_C"/>
</dbReference>
<dbReference type="PRINTS" id="PR01607">
    <property type="entry name" value="APYRASEFAMLY"/>
</dbReference>
<dbReference type="STRING" id="935223.SAMN04488131_10945"/>